<evidence type="ECO:0000259" key="2">
    <source>
        <dbReference type="Pfam" id="PF03364"/>
    </source>
</evidence>
<keyword evidence="4" id="KW-1185">Reference proteome</keyword>
<name>A0AAD8N7G5_9APIA</name>
<dbReference type="Pfam" id="PF03364">
    <property type="entry name" value="Polyketide_cyc"/>
    <property type="match status" value="1"/>
</dbReference>
<feature type="region of interest" description="Disordered" evidence="1">
    <location>
        <begin position="1"/>
        <end position="49"/>
    </location>
</feature>
<evidence type="ECO:0000313" key="3">
    <source>
        <dbReference type="EMBL" id="KAK1398686.1"/>
    </source>
</evidence>
<evidence type="ECO:0000256" key="1">
    <source>
        <dbReference type="SAM" id="MobiDB-lite"/>
    </source>
</evidence>
<feature type="compositionally biased region" description="Polar residues" evidence="1">
    <location>
        <begin position="1"/>
        <end position="35"/>
    </location>
</feature>
<sequence>MLLSTSKPSIFSHSSQFPTSKSPNSTKLHQISSFSRKPHFKTTKFTPKFSTTDDSIASIQENDEPDPNEDELDDGVEIEIEKIGKNKRRIRSKIQVDATLQHVWDVLTDYEKLSDFIPSLAVNQLLEKRDKFARLFQIGEQNLAFGIKFNAKGIVDCFENDLESLPSGQRRDIEFNMIEGDFKLFKGKWSIEQNTITCEQSNSSPNQEFQTTLSYVVDVEPKLWLPVRLVEGRLCREISINLSSIGKEAQRTYANTLSTL</sequence>
<evidence type="ECO:0000313" key="4">
    <source>
        <dbReference type="Proteomes" id="UP001237642"/>
    </source>
</evidence>
<dbReference type="PANTHER" id="PTHR34060">
    <property type="entry name" value="POLYKETIDE CYCLASE / DEHYDRASE AND LIPID TRANSPORT PROTEIN"/>
    <property type="match status" value="1"/>
</dbReference>
<reference evidence="3" key="2">
    <citation type="submission" date="2023-05" db="EMBL/GenBank/DDBJ databases">
        <authorList>
            <person name="Schelkunov M.I."/>
        </authorList>
    </citation>
    <scope>NUCLEOTIDE SEQUENCE</scope>
    <source>
        <strain evidence="3">Hsosn_3</strain>
        <tissue evidence="3">Leaf</tissue>
    </source>
</reference>
<dbReference type="Proteomes" id="UP001237642">
    <property type="component" value="Unassembled WGS sequence"/>
</dbReference>
<dbReference type="EMBL" id="JAUIZM010000002">
    <property type="protein sequence ID" value="KAK1398686.1"/>
    <property type="molecule type" value="Genomic_DNA"/>
</dbReference>
<accession>A0AAD8N7G5</accession>
<proteinExistence type="predicted"/>
<gene>
    <name evidence="3" type="ORF">POM88_008549</name>
</gene>
<dbReference type="Gene3D" id="3.30.530.20">
    <property type="match status" value="1"/>
</dbReference>
<dbReference type="InterPro" id="IPR005031">
    <property type="entry name" value="COQ10_START"/>
</dbReference>
<dbReference type="PANTHER" id="PTHR34060:SF1">
    <property type="entry name" value="POLYKETIDE CYCLASE _ DEHYDRASE AND LIPID TRANSPORT PROTEIN"/>
    <property type="match status" value="1"/>
</dbReference>
<organism evidence="3 4">
    <name type="scientific">Heracleum sosnowskyi</name>
    <dbReference type="NCBI Taxonomy" id="360622"/>
    <lineage>
        <taxon>Eukaryota</taxon>
        <taxon>Viridiplantae</taxon>
        <taxon>Streptophyta</taxon>
        <taxon>Embryophyta</taxon>
        <taxon>Tracheophyta</taxon>
        <taxon>Spermatophyta</taxon>
        <taxon>Magnoliopsida</taxon>
        <taxon>eudicotyledons</taxon>
        <taxon>Gunneridae</taxon>
        <taxon>Pentapetalae</taxon>
        <taxon>asterids</taxon>
        <taxon>campanulids</taxon>
        <taxon>Apiales</taxon>
        <taxon>Apiaceae</taxon>
        <taxon>Apioideae</taxon>
        <taxon>apioid superclade</taxon>
        <taxon>Tordylieae</taxon>
        <taxon>Tordyliinae</taxon>
        <taxon>Heracleum</taxon>
    </lineage>
</organism>
<feature type="domain" description="Coenzyme Q-binding protein COQ10 START" evidence="2">
    <location>
        <begin position="96"/>
        <end position="234"/>
    </location>
</feature>
<protein>
    <submittedName>
        <fullName evidence="3">Ribosome association toxin RatA</fullName>
    </submittedName>
</protein>
<dbReference type="InterPro" id="IPR023393">
    <property type="entry name" value="START-like_dom_sf"/>
</dbReference>
<reference evidence="3" key="1">
    <citation type="submission" date="2023-02" db="EMBL/GenBank/DDBJ databases">
        <title>Genome of toxic invasive species Heracleum sosnowskyi carries increased number of genes despite the absence of recent whole-genome duplications.</title>
        <authorList>
            <person name="Schelkunov M."/>
            <person name="Shtratnikova V."/>
            <person name="Makarenko M."/>
            <person name="Klepikova A."/>
            <person name="Omelchenko D."/>
            <person name="Novikova G."/>
            <person name="Obukhova E."/>
            <person name="Bogdanov V."/>
            <person name="Penin A."/>
            <person name="Logacheva M."/>
        </authorList>
    </citation>
    <scope>NUCLEOTIDE SEQUENCE</scope>
    <source>
        <strain evidence="3">Hsosn_3</strain>
        <tissue evidence="3">Leaf</tissue>
    </source>
</reference>
<comment type="caution">
    <text evidence="3">The sequence shown here is derived from an EMBL/GenBank/DDBJ whole genome shotgun (WGS) entry which is preliminary data.</text>
</comment>
<dbReference type="SUPFAM" id="SSF55961">
    <property type="entry name" value="Bet v1-like"/>
    <property type="match status" value="1"/>
</dbReference>
<dbReference type="AlphaFoldDB" id="A0AAD8N7G5"/>